<evidence type="ECO:0000313" key="2">
    <source>
        <dbReference type="Proteomes" id="UP000195667"/>
    </source>
</evidence>
<accession>A0A1R4H0H1</accession>
<name>A0A1R4H0H1_9GAMM</name>
<protein>
    <submittedName>
        <fullName evidence="1">Uncharacterized protein</fullName>
    </submittedName>
</protein>
<dbReference type="RefSeq" id="WP_087142245.1">
    <property type="nucleotide sequence ID" value="NZ_FUKI01000023.1"/>
</dbReference>
<dbReference type="EMBL" id="FUKI01000023">
    <property type="protein sequence ID" value="SJM89721.1"/>
    <property type="molecule type" value="Genomic_DNA"/>
</dbReference>
<sequence length="74" mass="8748">MNTFKQYADVVNGVIHINLPKDFHAKRVELTIVSLDEDEAPLSALQQLLLDSPEMTDEEYLRIEEKRRHLQQWK</sequence>
<gene>
    <name evidence="1" type="ORF">CRENPOLYSF1_1190005</name>
</gene>
<organism evidence="1 2">
    <name type="scientific">Crenothrix polyspora</name>
    <dbReference type="NCBI Taxonomy" id="360316"/>
    <lineage>
        <taxon>Bacteria</taxon>
        <taxon>Pseudomonadati</taxon>
        <taxon>Pseudomonadota</taxon>
        <taxon>Gammaproteobacteria</taxon>
        <taxon>Methylococcales</taxon>
        <taxon>Crenotrichaceae</taxon>
        <taxon>Crenothrix</taxon>
    </lineage>
</organism>
<dbReference type="Proteomes" id="UP000195667">
    <property type="component" value="Unassembled WGS sequence"/>
</dbReference>
<proteinExistence type="predicted"/>
<keyword evidence="2" id="KW-1185">Reference proteome</keyword>
<dbReference type="OrthoDB" id="7066137at2"/>
<evidence type="ECO:0000313" key="1">
    <source>
        <dbReference type="EMBL" id="SJM89721.1"/>
    </source>
</evidence>
<reference evidence="2" key="1">
    <citation type="submission" date="2017-02" db="EMBL/GenBank/DDBJ databases">
        <authorList>
            <person name="Daims H."/>
        </authorList>
    </citation>
    <scope>NUCLEOTIDE SEQUENCE [LARGE SCALE GENOMIC DNA]</scope>
</reference>
<dbReference type="AlphaFoldDB" id="A0A1R4H0H1"/>